<keyword evidence="1" id="KW-0378">Hydrolase</keyword>
<sequence length="475" mass="53876">MIGRRVFSTVSTLLACLALFIGLLPQRAARAAEPQPKTPIKHFIVLMQENHTFDNYFGTYPGADGIPEGVCMPVDPADPASECVEPFHIGNRPIEDLDHSTATALNQYNGGKMDGFIWALRLRNQEGSLAMGYYDGRDLPYYWNLVDQYVLFDRFFSSAIGGSVWNHMYWVAAQPGSEENRIPPEGYGDDVITIFDRLEERGISWKFYIQNYDPTITFRTMDQGGQRAAQVVWCPLLNFPRFIDNPDLFSHIVPLDEYFTDLQNGTLPSVAYIVPSGASEHPPGSIRAGQRFVKSLIQALMRSDAWESSAFMVTYDDWGGWYDHVPPPKVDDYGYGFRVPAFLVSPYAKRGYIDHTELDFTSILKFIEENWGLEPLAERDARANSIINAFDFSQPPRPPVFIPEERVSEEQRPSPRRGVIYSAYGMGLVLAGSVIGWAALDSRRQRSADPVYPLRRLTRRRRRSMTKRSRGAPDE</sequence>
<dbReference type="RefSeq" id="WP_284057064.1">
    <property type="nucleotide sequence ID" value="NZ_JAMSLR010000005.1"/>
</dbReference>
<dbReference type="EMBL" id="JAMSLR010000005">
    <property type="protein sequence ID" value="MCM8749284.1"/>
    <property type="molecule type" value="Genomic_DNA"/>
</dbReference>
<keyword evidence="3" id="KW-0472">Membrane</keyword>
<dbReference type="Proteomes" id="UP001165306">
    <property type="component" value="Unassembled WGS sequence"/>
</dbReference>
<evidence type="ECO:0000256" key="4">
    <source>
        <dbReference type="SAM" id="SignalP"/>
    </source>
</evidence>
<feature type="transmembrane region" description="Helical" evidence="3">
    <location>
        <begin position="419"/>
        <end position="440"/>
    </location>
</feature>
<comment type="caution">
    <text evidence="5">The sequence shown here is derived from an EMBL/GenBank/DDBJ whole genome shotgun (WGS) entry which is preliminary data.</text>
</comment>
<dbReference type="AlphaFoldDB" id="A0AA41WAL5"/>
<evidence type="ECO:0000256" key="3">
    <source>
        <dbReference type="SAM" id="Phobius"/>
    </source>
</evidence>
<dbReference type="PROSITE" id="PS51257">
    <property type="entry name" value="PROKAR_LIPOPROTEIN"/>
    <property type="match status" value="1"/>
</dbReference>
<dbReference type="InterPro" id="IPR017850">
    <property type="entry name" value="Alkaline_phosphatase_core_sf"/>
</dbReference>
<dbReference type="InterPro" id="IPR007312">
    <property type="entry name" value="Phosphoesterase"/>
</dbReference>
<evidence type="ECO:0000313" key="5">
    <source>
        <dbReference type="EMBL" id="MCM8749284.1"/>
    </source>
</evidence>
<dbReference type="GO" id="GO:0042578">
    <property type="term" value="F:phosphoric ester hydrolase activity"/>
    <property type="evidence" value="ECO:0007669"/>
    <property type="project" value="UniProtKB-ARBA"/>
</dbReference>
<dbReference type="Pfam" id="PF04185">
    <property type="entry name" value="Phosphoesterase"/>
    <property type="match status" value="1"/>
</dbReference>
<keyword evidence="6" id="KW-1185">Reference proteome</keyword>
<reference evidence="5" key="1">
    <citation type="submission" date="2022-06" db="EMBL/GenBank/DDBJ databases">
        <title>CFH 74404 Thermomicrobiaceae sp.</title>
        <authorList>
            <person name="Ming H."/>
            <person name="Li W.-J."/>
            <person name="Zhao Z."/>
        </authorList>
    </citation>
    <scope>NUCLEOTIDE SEQUENCE</scope>
    <source>
        <strain evidence="5">CFH 74404</strain>
    </source>
</reference>
<evidence type="ECO:0000256" key="2">
    <source>
        <dbReference type="SAM" id="MobiDB-lite"/>
    </source>
</evidence>
<evidence type="ECO:0000256" key="1">
    <source>
        <dbReference type="ARBA" id="ARBA00022801"/>
    </source>
</evidence>
<feature type="region of interest" description="Disordered" evidence="2">
    <location>
        <begin position="451"/>
        <end position="475"/>
    </location>
</feature>
<dbReference type="PANTHER" id="PTHR31956">
    <property type="entry name" value="NON-SPECIFIC PHOSPHOLIPASE C4-RELATED"/>
    <property type="match status" value="1"/>
</dbReference>
<feature type="compositionally biased region" description="Basic residues" evidence="2">
    <location>
        <begin position="456"/>
        <end position="475"/>
    </location>
</feature>
<gene>
    <name evidence="5" type="ORF">NET02_09010</name>
</gene>
<keyword evidence="3" id="KW-0812">Transmembrane</keyword>
<feature type="signal peptide" evidence="4">
    <location>
        <begin position="1"/>
        <end position="31"/>
    </location>
</feature>
<protein>
    <submittedName>
        <fullName evidence="5">Alkaline phosphatase family protein</fullName>
    </submittedName>
</protein>
<dbReference type="Gene3D" id="3.40.720.10">
    <property type="entry name" value="Alkaline Phosphatase, subunit A"/>
    <property type="match status" value="2"/>
</dbReference>
<keyword evidence="3" id="KW-1133">Transmembrane helix</keyword>
<dbReference type="CDD" id="cd16013">
    <property type="entry name" value="AcpA"/>
    <property type="match status" value="1"/>
</dbReference>
<feature type="chain" id="PRO_5041451731" evidence="4">
    <location>
        <begin position="32"/>
        <end position="475"/>
    </location>
</feature>
<evidence type="ECO:0000313" key="6">
    <source>
        <dbReference type="Proteomes" id="UP001165306"/>
    </source>
</evidence>
<dbReference type="PANTHER" id="PTHR31956:SF1">
    <property type="entry name" value="NON-SPECIFIC PHOSPHOLIPASE C1"/>
    <property type="match status" value="1"/>
</dbReference>
<proteinExistence type="predicted"/>
<organism evidence="5 6">
    <name type="scientific">Thermalbibacter longus</name>
    <dbReference type="NCBI Taxonomy" id="2951981"/>
    <lineage>
        <taxon>Bacteria</taxon>
        <taxon>Pseudomonadati</taxon>
        <taxon>Thermomicrobiota</taxon>
        <taxon>Thermomicrobia</taxon>
        <taxon>Thermomicrobiales</taxon>
        <taxon>Thermomicrobiaceae</taxon>
        <taxon>Thermalbibacter</taxon>
    </lineage>
</organism>
<name>A0AA41WAL5_9BACT</name>
<keyword evidence="4" id="KW-0732">Signal</keyword>
<accession>A0AA41WAL5</accession>